<gene>
    <name evidence="4" type="ORF">ETB97_011060</name>
</gene>
<proteinExistence type="predicted"/>
<dbReference type="AlphaFoldDB" id="A0A8H5ZTF7"/>
<comment type="caution">
    <text evidence="4">The sequence shown here is derived from an EMBL/GenBank/DDBJ whole genome shotgun (WGS) entry which is preliminary data.</text>
</comment>
<dbReference type="GO" id="GO:0046165">
    <property type="term" value="P:alcohol biosynthetic process"/>
    <property type="evidence" value="ECO:0007669"/>
    <property type="project" value="UniProtKB-ARBA"/>
</dbReference>
<dbReference type="Pfam" id="PF19086">
    <property type="entry name" value="Terpene_syn_C_2"/>
    <property type="match status" value="1"/>
</dbReference>
<protein>
    <submittedName>
        <fullName evidence="4">Uncharacterized protein</fullName>
    </submittedName>
</protein>
<dbReference type="InterPro" id="IPR033749">
    <property type="entry name" value="Polyprenyl_synt_CS"/>
</dbReference>
<dbReference type="GO" id="GO:0043386">
    <property type="term" value="P:mycotoxin biosynthetic process"/>
    <property type="evidence" value="ECO:0007669"/>
    <property type="project" value="UniProtKB-ARBA"/>
</dbReference>
<dbReference type="SUPFAM" id="SSF48576">
    <property type="entry name" value="Terpenoid synthases"/>
    <property type="match status" value="2"/>
</dbReference>
<dbReference type="PANTHER" id="PTHR12001:SF44">
    <property type="entry name" value="GERANYLGERANYL PYROPHOSPHATE SYNTHASE"/>
    <property type="match status" value="1"/>
</dbReference>
<dbReference type="PROSITE" id="PS00723">
    <property type="entry name" value="POLYPRENYL_SYNTHASE_1"/>
    <property type="match status" value="1"/>
</dbReference>
<name>A0A8H5ZTF7_PETAA</name>
<keyword evidence="5" id="KW-1185">Reference proteome</keyword>
<dbReference type="GO" id="GO:0004659">
    <property type="term" value="F:prenyltransferase activity"/>
    <property type="evidence" value="ECO:0007669"/>
    <property type="project" value="InterPro"/>
</dbReference>
<keyword evidence="1" id="KW-0808">Transferase</keyword>
<evidence type="ECO:0000256" key="1">
    <source>
        <dbReference type="ARBA" id="ARBA00022679"/>
    </source>
</evidence>
<dbReference type="GO" id="GO:0046872">
    <property type="term" value="F:metal ion binding"/>
    <property type="evidence" value="ECO:0007669"/>
    <property type="project" value="UniProtKB-KW"/>
</dbReference>
<keyword evidence="2" id="KW-0479">Metal-binding</keyword>
<keyword evidence="3" id="KW-0460">Magnesium</keyword>
<accession>A0A8H5ZTF7</accession>
<dbReference type="InterPro" id="IPR000092">
    <property type="entry name" value="Polyprenyl_synt"/>
</dbReference>
<sequence>MASGRKDIFDDLDRYSERVHREFYVDVDYEETIQTKKYEEGSESRDQALKCGNYSPEWLNEARNKQVIAKTMCKLVETDHELGLKFIQQWENWKRSEKEFVQKEAQTCDSLQKFLKLCYYMRGCQWAFAMARFAYKLRLTEEEEAIVRPMTELIMEVLTLHNDYYSWEKETAFYNASEDKLPMSNSVTLYMQWYSLPPEEAKEAIKKAAVKKEQQYLEVKKGFINRQLSSSEAVPSAVLQWLNIMEHMVAGNLLWSLTCPRYHRHARNQYRDYYQLRCRQGHIFADDCTRAETFTGLGLSESAEVPAPYPLGSSCLGGITTDKVIDRGHTQPFNYINSLPSKRVRETFVDALNTWFHAPDRSVNIIRGAIGDLHRCSLMLDDIQDGSFLRRGRFFQIRDDYQNLASVEYSDQKGFCEDLDEGKFSLPLIHALTQGDAEIESILEQRKRHGQLSYELKRLVLDRLRLKGSLDYTLLVLRELQESLRKELARAEAATQQKNWVLQLLLFRLKM</sequence>
<dbReference type="InterPro" id="IPR008949">
    <property type="entry name" value="Isoprenoid_synthase_dom_sf"/>
</dbReference>
<evidence type="ECO:0000256" key="3">
    <source>
        <dbReference type="ARBA" id="ARBA00022842"/>
    </source>
</evidence>
<reference evidence="4 5" key="1">
    <citation type="submission" date="2019-04" db="EMBL/GenBank/DDBJ databases">
        <title>Aspergillus burnettii sp. nov., novel species from soil in southeast Queensland.</title>
        <authorList>
            <person name="Gilchrist C.L.M."/>
            <person name="Pitt J.I."/>
            <person name="Lange L."/>
            <person name="Lacey H.J."/>
            <person name="Vuong D."/>
            <person name="Midgley D.J."/>
            <person name="Greenfield P."/>
            <person name="Bradbury M."/>
            <person name="Lacey E."/>
            <person name="Busk P.K."/>
            <person name="Pilgaard B."/>
            <person name="Chooi Y.H."/>
            <person name="Piggott A.M."/>
        </authorList>
    </citation>
    <scope>NUCLEOTIDE SEQUENCE [LARGE SCALE GENOMIC DNA]</scope>
    <source>
        <strain evidence="4 5">FRR 5400</strain>
    </source>
</reference>
<dbReference type="GO" id="GO:0008299">
    <property type="term" value="P:isoprenoid biosynthetic process"/>
    <property type="evidence" value="ECO:0007669"/>
    <property type="project" value="InterPro"/>
</dbReference>
<evidence type="ECO:0000313" key="4">
    <source>
        <dbReference type="EMBL" id="KAF5854845.1"/>
    </source>
</evidence>
<dbReference type="Gene3D" id="1.10.600.10">
    <property type="entry name" value="Farnesyl Diphosphate Synthase"/>
    <property type="match status" value="3"/>
</dbReference>
<dbReference type="PANTHER" id="PTHR12001">
    <property type="entry name" value="GERANYLGERANYL PYROPHOSPHATE SYNTHASE"/>
    <property type="match status" value="1"/>
</dbReference>
<dbReference type="Pfam" id="PF00348">
    <property type="entry name" value="polyprenyl_synt"/>
    <property type="match status" value="1"/>
</dbReference>
<organism evidence="4 5">
    <name type="scientific">Petromyces alliaceus</name>
    <name type="common">Aspergillus alliaceus</name>
    <dbReference type="NCBI Taxonomy" id="209559"/>
    <lineage>
        <taxon>Eukaryota</taxon>
        <taxon>Fungi</taxon>
        <taxon>Dikarya</taxon>
        <taxon>Ascomycota</taxon>
        <taxon>Pezizomycotina</taxon>
        <taxon>Eurotiomycetes</taxon>
        <taxon>Eurotiomycetidae</taxon>
        <taxon>Eurotiales</taxon>
        <taxon>Aspergillaceae</taxon>
        <taxon>Aspergillus</taxon>
        <taxon>Aspergillus subgen. Circumdati</taxon>
    </lineage>
</organism>
<evidence type="ECO:0000313" key="5">
    <source>
        <dbReference type="Proteomes" id="UP000541154"/>
    </source>
</evidence>
<evidence type="ECO:0000256" key="2">
    <source>
        <dbReference type="ARBA" id="ARBA00022723"/>
    </source>
</evidence>
<dbReference type="EMBL" id="SPNV01000637">
    <property type="protein sequence ID" value="KAF5854845.1"/>
    <property type="molecule type" value="Genomic_DNA"/>
</dbReference>
<dbReference type="Proteomes" id="UP000541154">
    <property type="component" value="Unassembled WGS sequence"/>
</dbReference>